<sequence length="66" mass="7511">MTLGGISVIFAIVLIFFYLLYVVFPLFMPASMNKIQHFSIPTAAGETLHSQVLPLPILQRMWWLMG</sequence>
<proteinExistence type="predicted"/>
<keyword evidence="1" id="KW-0812">Transmembrane</keyword>
<name>A0A0A6PQP6_9GAMM</name>
<dbReference type="EMBL" id="JSZA02000013">
    <property type="protein sequence ID" value="KHD05984.1"/>
    <property type="molecule type" value="Genomic_DNA"/>
</dbReference>
<dbReference type="AlphaFoldDB" id="A0A0A6PQP6"/>
<keyword evidence="1" id="KW-1133">Transmembrane helix</keyword>
<comment type="caution">
    <text evidence="2">The sequence shown here is derived from an EMBL/GenBank/DDBJ whole genome shotgun (WGS) entry which is preliminary data.</text>
</comment>
<keyword evidence="3" id="KW-1185">Reference proteome</keyword>
<gene>
    <name evidence="2" type="ORF">PN36_04735</name>
</gene>
<organism evidence="2 3">
    <name type="scientific">Candidatus Thiomargarita nelsonii</name>
    <dbReference type="NCBI Taxonomy" id="1003181"/>
    <lineage>
        <taxon>Bacteria</taxon>
        <taxon>Pseudomonadati</taxon>
        <taxon>Pseudomonadota</taxon>
        <taxon>Gammaproteobacteria</taxon>
        <taxon>Thiotrichales</taxon>
        <taxon>Thiotrichaceae</taxon>
        <taxon>Thiomargarita</taxon>
    </lineage>
</organism>
<evidence type="ECO:0000256" key="1">
    <source>
        <dbReference type="SAM" id="Phobius"/>
    </source>
</evidence>
<evidence type="ECO:0000313" key="2">
    <source>
        <dbReference type="EMBL" id="KHD05984.1"/>
    </source>
</evidence>
<keyword evidence="1" id="KW-0472">Membrane</keyword>
<evidence type="ECO:0000313" key="3">
    <source>
        <dbReference type="Proteomes" id="UP000030428"/>
    </source>
</evidence>
<protein>
    <submittedName>
        <fullName evidence="2">Uncharacterized protein</fullName>
    </submittedName>
</protein>
<dbReference type="Proteomes" id="UP000030428">
    <property type="component" value="Unassembled WGS sequence"/>
</dbReference>
<feature type="transmembrane region" description="Helical" evidence="1">
    <location>
        <begin position="6"/>
        <end position="27"/>
    </location>
</feature>
<reference evidence="2 3" key="1">
    <citation type="journal article" date="2016" name="Front. Microbiol.">
        <title>Single-Cell (Meta-)Genomics of a Dimorphic Candidatus Thiomargarita nelsonii Reveals Genomic Plasticity.</title>
        <authorList>
            <person name="Flood B.E."/>
            <person name="Fliss P."/>
            <person name="Jones D.S."/>
            <person name="Dick G.J."/>
            <person name="Jain S."/>
            <person name="Kaster A.K."/>
            <person name="Winkel M."/>
            <person name="Mussmann M."/>
            <person name="Bailey J."/>
        </authorList>
    </citation>
    <scope>NUCLEOTIDE SEQUENCE [LARGE SCALE GENOMIC DNA]</scope>
    <source>
        <strain evidence="2">Hydrate Ridge</strain>
    </source>
</reference>
<accession>A0A0A6PQP6</accession>